<evidence type="ECO:0000259" key="1">
    <source>
        <dbReference type="PROSITE" id="PS50879"/>
    </source>
</evidence>
<dbReference type="AlphaFoldDB" id="A0A2Z6RFB2"/>
<dbReference type="InterPro" id="IPR036397">
    <property type="entry name" value="RNaseH_sf"/>
</dbReference>
<name>A0A2Z6RFB2_9GLOM</name>
<sequence>MILPSIISNVQFYASSKFFPSSTKGECLAILTALIICPPNSKIDIFTDSKSAICTFTTAIQNYLLARRFNKINNYHIWVAIKHIIQSLHLSVNLTKVKAHSGNEFNDAADLLAKCGNISNKWININYKAIPINITSIWDPRNTAISLDRTIWKATKIITNYRTNFQFLSEKSLSDIHHFAKTDLIDWKYTIQWFHFNPSD</sequence>
<dbReference type="EMBL" id="BEXD01001757">
    <property type="protein sequence ID" value="GBB95631.1"/>
    <property type="molecule type" value="Genomic_DNA"/>
</dbReference>
<dbReference type="EMBL" id="BLAL01000262">
    <property type="protein sequence ID" value="GES98124.1"/>
    <property type="molecule type" value="Genomic_DNA"/>
</dbReference>
<organism evidence="2 4">
    <name type="scientific">Rhizophagus clarus</name>
    <dbReference type="NCBI Taxonomy" id="94130"/>
    <lineage>
        <taxon>Eukaryota</taxon>
        <taxon>Fungi</taxon>
        <taxon>Fungi incertae sedis</taxon>
        <taxon>Mucoromycota</taxon>
        <taxon>Glomeromycotina</taxon>
        <taxon>Glomeromycetes</taxon>
        <taxon>Glomerales</taxon>
        <taxon>Glomeraceae</taxon>
        <taxon>Rhizophagus</taxon>
    </lineage>
</organism>
<dbReference type="InterPro" id="IPR012337">
    <property type="entry name" value="RNaseH-like_sf"/>
</dbReference>
<feature type="domain" description="RNase H type-1" evidence="1">
    <location>
        <begin position="1"/>
        <end position="118"/>
    </location>
</feature>
<gene>
    <name evidence="3" type="ORF">RCL2_002468700</name>
    <name evidence="2" type="ORF">RclHR1_02580014</name>
</gene>
<dbReference type="OrthoDB" id="245563at2759"/>
<reference evidence="2 4" key="1">
    <citation type="submission" date="2017-11" db="EMBL/GenBank/DDBJ databases">
        <title>The genome of Rhizophagus clarus HR1 reveals common genetic basis of auxotrophy among arbuscular mycorrhizal fungi.</title>
        <authorList>
            <person name="Kobayashi Y."/>
        </authorList>
    </citation>
    <scope>NUCLEOTIDE SEQUENCE [LARGE SCALE GENOMIC DNA]</scope>
    <source>
        <strain evidence="2 4">HR1</strain>
    </source>
</reference>
<dbReference type="GO" id="GO:0004523">
    <property type="term" value="F:RNA-DNA hybrid ribonuclease activity"/>
    <property type="evidence" value="ECO:0007669"/>
    <property type="project" value="InterPro"/>
</dbReference>
<dbReference type="InterPro" id="IPR002156">
    <property type="entry name" value="RNaseH_domain"/>
</dbReference>
<dbReference type="Gene3D" id="3.30.420.10">
    <property type="entry name" value="Ribonuclease H-like superfamily/Ribonuclease H"/>
    <property type="match status" value="1"/>
</dbReference>
<evidence type="ECO:0000313" key="2">
    <source>
        <dbReference type="EMBL" id="GBB95631.1"/>
    </source>
</evidence>
<proteinExistence type="predicted"/>
<dbReference type="PROSITE" id="PS50879">
    <property type="entry name" value="RNASE_H_1"/>
    <property type="match status" value="1"/>
</dbReference>
<dbReference type="Proteomes" id="UP000247702">
    <property type="component" value="Unassembled WGS sequence"/>
</dbReference>
<keyword evidence="4" id="KW-1185">Reference proteome</keyword>
<comment type="caution">
    <text evidence="2">The sequence shown here is derived from an EMBL/GenBank/DDBJ whole genome shotgun (WGS) entry which is preliminary data.</text>
</comment>
<evidence type="ECO:0000313" key="3">
    <source>
        <dbReference type="EMBL" id="GES98124.1"/>
    </source>
</evidence>
<dbReference type="Proteomes" id="UP000615446">
    <property type="component" value="Unassembled WGS sequence"/>
</dbReference>
<evidence type="ECO:0000313" key="4">
    <source>
        <dbReference type="Proteomes" id="UP000247702"/>
    </source>
</evidence>
<dbReference type="SUPFAM" id="SSF53098">
    <property type="entry name" value="Ribonuclease H-like"/>
    <property type="match status" value="1"/>
</dbReference>
<dbReference type="STRING" id="94130.A0A2Z6RFB2"/>
<dbReference type="GO" id="GO:0003676">
    <property type="term" value="F:nucleic acid binding"/>
    <property type="evidence" value="ECO:0007669"/>
    <property type="project" value="InterPro"/>
</dbReference>
<protein>
    <submittedName>
        <fullName evidence="3">Ribonuclease H-like domain-containing protein</fullName>
    </submittedName>
</protein>
<accession>A0A2Z6RFB2</accession>
<reference evidence="3" key="2">
    <citation type="submission" date="2019-10" db="EMBL/GenBank/DDBJ databases">
        <title>Conservation and host-specific expression of non-tandemly repeated heterogenous ribosome RNA gene in arbuscular mycorrhizal fungi.</title>
        <authorList>
            <person name="Maeda T."/>
            <person name="Kobayashi Y."/>
            <person name="Nakagawa T."/>
            <person name="Ezawa T."/>
            <person name="Yamaguchi K."/>
            <person name="Bino T."/>
            <person name="Nishimoto Y."/>
            <person name="Shigenobu S."/>
            <person name="Kawaguchi M."/>
        </authorList>
    </citation>
    <scope>NUCLEOTIDE SEQUENCE</scope>
    <source>
        <strain evidence="3">HR1</strain>
    </source>
</reference>
<dbReference type="Pfam" id="PF00075">
    <property type="entry name" value="RNase_H"/>
    <property type="match status" value="1"/>
</dbReference>